<organism evidence="1 2">
    <name type="scientific">Panagrolaimus sp. JU765</name>
    <dbReference type="NCBI Taxonomy" id="591449"/>
    <lineage>
        <taxon>Eukaryota</taxon>
        <taxon>Metazoa</taxon>
        <taxon>Ecdysozoa</taxon>
        <taxon>Nematoda</taxon>
        <taxon>Chromadorea</taxon>
        <taxon>Rhabditida</taxon>
        <taxon>Tylenchina</taxon>
        <taxon>Panagrolaimomorpha</taxon>
        <taxon>Panagrolaimoidea</taxon>
        <taxon>Panagrolaimidae</taxon>
        <taxon>Panagrolaimus</taxon>
    </lineage>
</organism>
<dbReference type="WBParaSite" id="JU765_v2.g2767.t1">
    <property type="protein sequence ID" value="JU765_v2.g2767.t1"/>
    <property type="gene ID" value="JU765_v2.g2767"/>
</dbReference>
<evidence type="ECO:0000313" key="2">
    <source>
        <dbReference type="WBParaSite" id="JU765_v2.g2767.t1"/>
    </source>
</evidence>
<accession>A0AC34R2P6</accession>
<name>A0AC34R2P6_9BILA</name>
<evidence type="ECO:0000313" key="1">
    <source>
        <dbReference type="Proteomes" id="UP000887576"/>
    </source>
</evidence>
<sequence>MPVIAGRRIIPAFPDVVLLKIFEELSYRDLCNAESVCRRWQNLIHGKFRRQVHELVVEQMGCHKIETAQNVALERLTISCPFNSQDFLSGIMRRHHGWLKRLTCDVRFLATIGHLTLKKDAKKKFFTTADTLWIVMLTCSDELFQEFASVEEMLFFDLKHVTLQIHLLAQPVQNASKILKLLKDRNPSLTISVELHAETCKLITSQLNCLEKAHLKSLKIICTALEQNPLQLDEITSICQKQGLTFDWFGLRDWVIVTDPTVLLANHHVDTFRISSCTLADVDKFIETLQRNQRQRNCKRIKIEPPQKDKENKETSETPKKDFQKDKENKETSETPKKDFQKVFGFGLKKVRKTELYQQEQEEENESVVPLHRLEMAGHCTFCNFTYLDRKAQQEFEYRVKSRVSNLECDVANLYFIV</sequence>
<reference evidence="2" key="1">
    <citation type="submission" date="2022-11" db="UniProtKB">
        <authorList>
            <consortium name="WormBaseParasite"/>
        </authorList>
    </citation>
    <scope>IDENTIFICATION</scope>
</reference>
<dbReference type="Proteomes" id="UP000887576">
    <property type="component" value="Unplaced"/>
</dbReference>
<protein>
    <submittedName>
        <fullName evidence="2">F-box domain-containing protein</fullName>
    </submittedName>
</protein>
<proteinExistence type="predicted"/>